<protein>
    <submittedName>
        <fullName evidence="4">Uncharacterized protein</fullName>
    </submittedName>
</protein>
<organism evidence="3 4">
    <name type="scientific">Drosophila kikkawai</name>
    <name type="common">Fruit fly</name>
    <dbReference type="NCBI Taxonomy" id="30033"/>
    <lineage>
        <taxon>Eukaryota</taxon>
        <taxon>Metazoa</taxon>
        <taxon>Ecdysozoa</taxon>
        <taxon>Arthropoda</taxon>
        <taxon>Hexapoda</taxon>
        <taxon>Insecta</taxon>
        <taxon>Pterygota</taxon>
        <taxon>Neoptera</taxon>
        <taxon>Endopterygota</taxon>
        <taxon>Diptera</taxon>
        <taxon>Brachycera</taxon>
        <taxon>Muscomorpha</taxon>
        <taxon>Ephydroidea</taxon>
        <taxon>Drosophilidae</taxon>
        <taxon>Drosophila</taxon>
        <taxon>Sophophora</taxon>
    </lineage>
</organism>
<keyword evidence="1" id="KW-0175">Coiled coil</keyword>
<feature type="compositionally biased region" description="Polar residues" evidence="2">
    <location>
        <begin position="745"/>
        <end position="760"/>
    </location>
</feature>
<feature type="compositionally biased region" description="Low complexity" evidence="2">
    <location>
        <begin position="1085"/>
        <end position="1097"/>
    </location>
</feature>
<feature type="compositionally biased region" description="Basic residues" evidence="2">
    <location>
        <begin position="772"/>
        <end position="781"/>
    </location>
</feature>
<reference evidence="3" key="1">
    <citation type="submission" date="2025-05" db="UniProtKB">
        <authorList>
            <consortium name="RefSeq"/>
        </authorList>
    </citation>
    <scope>NUCLEOTIDE SEQUENCE [LARGE SCALE GENOMIC DNA]</scope>
    <source>
        <strain evidence="3">14028-0561.14</strain>
    </source>
</reference>
<dbReference type="Proteomes" id="UP001652661">
    <property type="component" value="Chromosome 2R"/>
</dbReference>
<proteinExistence type="predicted"/>
<feature type="region of interest" description="Disordered" evidence="2">
    <location>
        <begin position="1081"/>
        <end position="1196"/>
    </location>
</feature>
<feature type="region of interest" description="Disordered" evidence="2">
    <location>
        <begin position="185"/>
        <end position="210"/>
    </location>
</feature>
<feature type="region of interest" description="Disordered" evidence="2">
    <location>
        <begin position="318"/>
        <end position="349"/>
    </location>
</feature>
<feature type="compositionally biased region" description="Basic residues" evidence="2">
    <location>
        <begin position="1234"/>
        <end position="1251"/>
    </location>
</feature>
<evidence type="ECO:0000256" key="1">
    <source>
        <dbReference type="SAM" id="Coils"/>
    </source>
</evidence>
<feature type="region of interest" description="Disordered" evidence="2">
    <location>
        <begin position="1210"/>
        <end position="1261"/>
    </location>
</feature>
<feature type="region of interest" description="Disordered" evidence="2">
    <location>
        <begin position="488"/>
        <end position="511"/>
    </location>
</feature>
<feature type="compositionally biased region" description="Polar residues" evidence="2">
    <location>
        <begin position="318"/>
        <end position="329"/>
    </location>
</feature>
<accession>A0ABM4GCQ4</accession>
<feature type="coiled-coil region" evidence="1">
    <location>
        <begin position="227"/>
        <end position="285"/>
    </location>
</feature>
<gene>
    <name evidence="4" type="primary">LOC108082277</name>
</gene>
<dbReference type="RefSeq" id="XP_070140490.1">
    <property type="nucleotide sequence ID" value="XM_070284389.1"/>
</dbReference>
<keyword evidence="3" id="KW-1185">Reference proteome</keyword>
<feature type="region of interest" description="Disordered" evidence="2">
    <location>
        <begin position="573"/>
        <end position="601"/>
    </location>
</feature>
<feature type="region of interest" description="Disordered" evidence="2">
    <location>
        <begin position="135"/>
        <end position="157"/>
    </location>
</feature>
<dbReference type="GeneID" id="108082277"/>
<evidence type="ECO:0000313" key="3">
    <source>
        <dbReference type="Proteomes" id="UP001652661"/>
    </source>
</evidence>
<reference evidence="4" key="2">
    <citation type="submission" date="2025-08" db="UniProtKB">
        <authorList>
            <consortium name="RefSeq"/>
        </authorList>
    </citation>
    <scope>IDENTIFICATION</scope>
    <source>
        <strain evidence="4">14028-0561.14</strain>
        <tissue evidence="4">Whole fly</tissue>
    </source>
</reference>
<feature type="compositionally biased region" description="Basic residues" evidence="2">
    <location>
        <begin position="585"/>
        <end position="597"/>
    </location>
</feature>
<evidence type="ECO:0000256" key="2">
    <source>
        <dbReference type="SAM" id="MobiDB-lite"/>
    </source>
</evidence>
<evidence type="ECO:0000313" key="4">
    <source>
        <dbReference type="RefSeq" id="XP_070140490.1"/>
    </source>
</evidence>
<feature type="region of interest" description="Disordered" evidence="2">
    <location>
        <begin position="727"/>
        <end position="793"/>
    </location>
</feature>
<sequence>MVRRRLLSSSAKQASMSAYQNLWQQQQRPQNPVVLPVPQYWNKMCGPQPSSPMRHQLVKEPRQIQQQPLPLHRNYQPMGYVYRGSQGNLFKPGAMMPPFPHLGYHQVPARPLLQPHGSFQYQQGNLLRYPSAVQMHPRQWPHQQQQQQQQQPPHLPVPISILKRSPQPEAAGIHNTKRVTIKAPTQFQVPTVEPVKPEVPPKPSKRRRQHLLRREQQRVLQHQIFYQKQLQKQQQEQKELYKQHKLQKKLQKKQEQQKALHKLELEKMQQQLQQHRLKQQQLHAADEAHRKAQKLLEQNNYFNFGKIASCLLEPQKLQNPNRNHNFTYQETKRSPDKTKLQEKPDVPRKKVNPYTDFLDLGSESSTITLTTEQSQVDCRTPYPSSTTLMDKSTNTQIDGFSKLLKQVPLKATSAKGKGCRKLNINELLRSEQAKGLKADPMCHSLMQLVALMCENQAESDMQSRLRAGSGGDGGLQKQYSVYLMVTSDEDEDEGERLSKSDGNITNITDDERIQGAYEGYSQRCGDVYQDEHPRLGRRKRFRKRLKNRLNDLDYLSSGPLPFLPMRRPLHWPKPDYSKLSQGRSNRSRTPTRIRSRSSSKQFIQMQSPRSVSSILDPKSSWKLWEDLPLTAKTLNKAYSRLWSLSGGQSCTTYWHILLYESFFGNIKIMNHRSISEASNQSCSSNQSSVSDVSQLTSGVRCQRSCDPCPGSQPDNPEKIYVLRNDRSPDYTVSPCQKKKPCPRRGSNTTRECPSRSTNYSAERLSQESACGKKMKKNKSKPPRTTPDQKQYTERRAGGNCEICPLCNREEIRQPGQNMCPQCNDRIQTAVSNYYQCKCQPMEQQANACSLPSNQSGQPQFNQKPNVQCQQVNSSLSGHPNLNIIVLQDCQNRQELVDQLANAIHRDGGQVLNQQQSGYQQSVANNYQNNYQDNPGYMDYDYFDYNRGYEQPMSYDYRYDMGPGPAYCPGPAHCPGPGQCLGPGPGPALYSNSYDVDRYPIRTPCTSFECPMREGPPSRQDLYPRPCGNAWQDQDQGQDCPCTCTCNCEFCRKGFETKEKLALLLAQALEIFVQGYQQKTEKKKNQNQNQNQNKNKTVTQKDKRKSAGSTNVKPEKSKQTNTWRKASGKPPDKTNYLGNRAPTAQKHLPSQEPVQSQPEKLVTSPTNSQAGTEESKNTPLPSNSSTADSSQTNPNYLNYPAFFLPNCQEQRSLPDSSWRGRSRDSCSRFGGGDSRRRRRARRRCKYQNRHPSRQCNSGKQDVEDRRCQEECSSMDTDAGQRRLTSGGGKNSTVLLGLSPIAHYRPGMLKFPVNYLLAGTNCRRSLVRTAAGVTLHQKPYVRDLPSFPRKESSHLDCQANPPAKKWL</sequence>
<feature type="region of interest" description="Disordered" evidence="2">
    <location>
        <begin position="1344"/>
        <end position="1365"/>
    </location>
</feature>
<feature type="compositionally biased region" description="Low complexity" evidence="2">
    <location>
        <begin position="135"/>
        <end position="152"/>
    </location>
</feature>
<feature type="compositionally biased region" description="Polar residues" evidence="2">
    <location>
        <begin position="1151"/>
        <end position="1195"/>
    </location>
</feature>
<feature type="compositionally biased region" description="Basic and acidic residues" evidence="2">
    <location>
        <begin position="330"/>
        <end position="348"/>
    </location>
</feature>
<name>A0ABM4GCQ4_DROKI</name>